<proteinExistence type="inferred from homology"/>
<dbReference type="GO" id="GO:0030313">
    <property type="term" value="C:cell envelope"/>
    <property type="evidence" value="ECO:0007669"/>
    <property type="project" value="UniProtKB-SubCell"/>
</dbReference>
<dbReference type="GO" id="GO:0030246">
    <property type="term" value="F:carbohydrate binding"/>
    <property type="evidence" value="ECO:0007669"/>
    <property type="project" value="UniProtKB-ARBA"/>
</dbReference>
<evidence type="ECO:0000313" key="5">
    <source>
        <dbReference type="EMBL" id="MPN46911.1"/>
    </source>
</evidence>
<comment type="caution">
    <text evidence="5">The sequence shown here is derived from an EMBL/GenBank/DDBJ whole genome shotgun (WGS) entry which is preliminary data.</text>
</comment>
<dbReference type="AlphaFoldDB" id="A0A645I6H8"/>
<dbReference type="Gene3D" id="3.40.50.2300">
    <property type="match status" value="2"/>
</dbReference>
<dbReference type="InterPro" id="IPR028082">
    <property type="entry name" value="Peripla_BP_I"/>
</dbReference>
<dbReference type="InterPro" id="IPR025997">
    <property type="entry name" value="SBP_2_dom"/>
</dbReference>
<dbReference type="SUPFAM" id="SSF53822">
    <property type="entry name" value="Periplasmic binding protein-like I"/>
    <property type="match status" value="1"/>
</dbReference>
<evidence type="ECO:0000256" key="3">
    <source>
        <dbReference type="ARBA" id="ARBA00022729"/>
    </source>
</evidence>
<reference evidence="5" key="1">
    <citation type="submission" date="2019-08" db="EMBL/GenBank/DDBJ databases">
        <authorList>
            <person name="Kucharzyk K."/>
            <person name="Murdoch R.W."/>
            <person name="Higgins S."/>
            <person name="Loffler F."/>
        </authorList>
    </citation>
    <scope>NUCLEOTIDE SEQUENCE</scope>
</reference>
<dbReference type="EMBL" id="VSSQ01107970">
    <property type="protein sequence ID" value="MPN46911.1"/>
    <property type="molecule type" value="Genomic_DNA"/>
</dbReference>
<gene>
    <name evidence="5" type="ORF">SDC9_194510</name>
</gene>
<evidence type="ECO:0000256" key="1">
    <source>
        <dbReference type="ARBA" id="ARBA00004196"/>
    </source>
</evidence>
<comment type="subcellular location">
    <subcellularLocation>
        <location evidence="1">Cell envelope</location>
    </subcellularLocation>
</comment>
<protein>
    <recommendedName>
        <fullName evidence="4">Periplasmic binding protein domain-containing protein</fullName>
    </recommendedName>
</protein>
<name>A0A645I6H8_9ZZZZ</name>
<keyword evidence="3" id="KW-0732">Signal</keyword>
<evidence type="ECO:0000256" key="2">
    <source>
        <dbReference type="ARBA" id="ARBA00007639"/>
    </source>
</evidence>
<sequence length="80" mass="8522">MALGAYQAIVAAGRTVGTDIYLVGVDALPECVQMVKDGTMTGTVLNDHIGQSHTAVDAAVKYIMGETVDTYLWVDYQKVA</sequence>
<dbReference type="Pfam" id="PF13407">
    <property type="entry name" value="Peripla_BP_4"/>
    <property type="match status" value="1"/>
</dbReference>
<organism evidence="5">
    <name type="scientific">bioreactor metagenome</name>
    <dbReference type="NCBI Taxonomy" id="1076179"/>
    <lineage>
        <taxon>unclassified sequences</taxon>
        <taxon>metagenomes</taxon>
        <taxon>ecological metagenomes</taxon>
    </lineage>
</organism>
<accession>A0A645I6H8</accession>
<feature type="domain" description="Periplasmic binding protein" evidence="4">
    <location>
        <begin position="1"/>
        <end position="66"/>
    </location>
</feature>
<dbReference type="PANTHER" id="PTHR46847:SF1">
    <property type="entry name" value="D-ALLOSE-BINDING PERIPLASMIC PROTEIN-RELATED"/>
    <property type="match status" value="1"/>
</dbReference>
<dbReference type="PANTHER" id="PTHR46847">
    <property type="entry name" value="D-ALLOSE-BINDING PERIPLASMIC PROTEIN-RELATED"/>
    <property type="match status" value="1"/>
</dbReference>
<comment type="similarity">
    <text evidence="2">Belongs to the bacterial solute-binding protein 2 family.</text>
</comment>
<evidence type="ECO:0000259" key="4">
    <source>
        <dbReference type="Pfam" id="PF13407"/>
    </source>
</evidence>